<dbReference type="GO" id="GO:0042981">
    <property type="term" value="P:regulation of apoptotic process"/>
    <property type="evidence" value="ECO:0007669"/>
    <property type="project" value="InterPro"/>
</dbReference>
<evidence type="ECO:0000313" key="2">
    <source>
        <dbReference type="EMBL" id="CAG2190415.1"/>
    </source>
</evidence>
<dbReference type="Gene3D" id="1.10.533.10">
    <property type="entry name" value="Death Domain, Fas"/>
    <property type="match status" value="1"/>
</dbReference>
<dbReference type="InterPro" id="IPR041249">
    <property type="entry name" value="HEPN_DZIP3"/>
</dbReference>
<accession>A0A8S3Q108</accession>
<dbReference type="OrthoDB" id="10008050at2759"/>
<protein>
    <recommendedName>
        <fullName evidence="1">CARD domain-containing protein</fullName>
    </recommendedName>
</protein>
<keyword evidence="3" id="KW-1185">Reference proteome</keyword>
<evidence type="ECO:0000313" key="3">
    <source>
        <dbReference type="Proteomes" id="UP000683360"/>
    </source>
</evidence>
<dbReference type="InterPro" id="IPR011029">
    <property type="entry name" value="DEATH-like_dom_sf"/>
</dbReference>
<dbReference type="SUPFAM" id="SSF47986">
    <property type="entry name" value="DEATH domain"/>
    <property type="match status" value="1"/>
</dbReference>
<organism evidence="2 3">
    <name type="scientific">Mytilus edulis</name>
    <name type="common">Blue mussel</name>
    <dbReference type="NCBI Taxonomy" id="6550"/>
    <lineage>
        <taxon>Eukaryota</taxon>
        <taxon>Metazoa</taxon>
        <taxon>Spiralia</taxon>
        <taxon>Lophotrochozoa</taxon>
        <taxon>Mollusca</taxon>
        <taxon>Bivalvia</taxon>
        <taxon>Autobranchia</taxon>
        <taxon>Pteriomorphia</taxon>
        <taxon>Mytilida</taxon>
        <taxon>Mytiloidea</taxon>
        <taxon>Mytilidae</taxon>
        <taxon>Mytilinae</taxon>
        <taxon>Mytilus</taxon>
    </lineage>
</organism>
<comment type="caution">
    <text evidence="2">The sequence shown here is derived from an EMBL/GenBank/DDBJ whole genome shotgun (WGS) entry which is preliminary data.</text>
</comment>
<name>A0A8S3Q108_MYTED</name>
<dbReference type="InterPro" id="IPR001315">
    <property type="entry name" value="CARD"/>
</dbReference>
<dbReference type="Proteomes" id="UP000683360">
    <property type="component" value="Unassembled WGS sequence"/>
</dbReference>
<dbReference type="PANTHER" id="PTHR46844">
    <property type="entry name" value="SLR5058 PROTEIN"/>
    <property type="match status" value="1"/>
</dbReference>
<dbReference type="Pfam" id="PF18738">
    <property type="entry name" value="HEPN_DZIP3"/>
    <property type="match status" value="1"/>
</dbReference>
<proteinExistence type="predicted"/>
<evidence type="ECO:0000259" key="1">
    <source>
        <dbReference type="PROSITE" id="PS50209"/>
    </source>
</evidence>
<dbReference type="PROSITE" id="PS50209">
    <property type="entry name" value="CARD"/>
    <property type="match status" value="1"/>
</dbReference>
<dbReference type="CDD" id="cd01671">
    <property type="entry name" value="CARD"/>
    <property type="match status" value="1"/>
</dbReference>
<dbReference type="PANTHER" id="PTHR46844:SF1">
    <property type="entry name" value="SLR5058 PROTEIN"/>
    <property type="match status" value="1"/>
</dbReference>
<gene>
    <name evidence="2" type="ORF">MEDL_5699</name>
</gene>
<feature type="domain" description="CARD" evidence="1">
    <location>
        <begin position="232"/>
        <end position="307"/>
    </location>
</feature>
<dbReference type="AlphaFoldDB" id="A0A8S3Q108"/>
<dbReference type="Pfam" id="PF00619">
    <property type="entry name" value="CARD"/>
    <property type="match status" value="1"/>
</dbReference>
<dbReference type="EMBL" id="CAJPWZ010000328">
    <property type="protein sequence ID" value="CAG2190415.1"/>
    <property type="molecule type" value="Genomic_DNA"/>
</dbReference>
<sequence length="334" mass="37792">MVTKEEDNFLRVVYLNNQAGTTALRRYFDNVHPNLLSDLSSPTNISILSNLYKPPRGQKRVLYPEQWNILYPSSGSRAVSSIDLDVTLMVCLLRNLQPAVARPVNGFDVLPHSNDLSPGAHIARIKYYKNFIVSHSKDGKLPDNDFNTIWIDMEMAINGLGNKQDVIDATDAKTKVLDHKALQEQVNIQQNHKRLNEQSVELAEYSVELAEHSGQNSKTGNSCIFKEFEDELIHSTVLDKEVLDYLISKCIILLDDREDINICTDQSSRNQNLLKLLSHRPYNTLGMLVEAMEESDQKCHTLLLANMVAKVPDNDLTLPQLPHKDEISGNPIFK</sequence>
<reference evidence="2" key="1">
    <citation type="submission" date="2021-03" db="EMBL/GenBank/DDBJ databases">
        <authorList>
            <person name="Bekaert M."/>
        </authorList>
    </citation>
    <scope>NUCLEOTIDE SEQUENCE</scope>
</reference>